<evidence type="ECO:0000256" key="1">
    <source>
        <dbReference type="ARBA" id="ARBA00022723"/>
    </source>
</evidence>
<dbReference type="GO" id="GO:0045944">
    <property type="term" value="P:positive regulation of transcription by RNA polymerase II"/>
    <property type="evidence" value="ECO:0007669"/>
    <property type="project" value="TreeGrafter"/>
</dbReference>
<gene>
    <name evidence="5" type="ORF">AAL_05261</name>
</gene>
<dbReference type="Pfam" id="PF00172">
    <property type="entry name" value="Zn_clus"/>
    <property type="match status" value="1"/>
</dbReference>
<dbReference type="GO" id="GO:0000981">
    <property type="term" value="F:DNA-binding transcription factor activity, RNA polymerase II-specific"/>
    <property type="evidence" value="ECO:0007669"/>
    <property type="project" value="InterPro"/>
</dbReference>
<organism evidence="5 6">
    <name type="scientific">Moelleriella libera RCEF 2490</name>
    <dbReference type="NCBI Taxonomy" id="1081109"/>
    <lineage>
        <taxon>Eukaryota</taxon>
        <taxon>Fungi</taxon>
        <taxon>Dikarya</taxon>
        <taxon>Ascomycota</taxon>
        <taxon>Pezizomycotina</taxon>
        <taxon>Sordariomycetes</taxon>
        <taxon>Hypocreomycetidae</taxon>
        <taxon>Hypocreales</taxon>
        <taxon>Clavicipitaceae</taxon>
        <taxon>Moelleriella</taxon>
    </lineage>
</organism>
<dbReference type="InterPro" id="IPR052783">
    <property type="entry name" value="Metabolic/Drug-Res_Regulator"/>
</dbReference>
<dbReference type="STRING" id="1081109.A0A168ASL4"/>
<keyword evidence="1" id="KW-0479">Metal-binding</keyword>
<sequence length="732" mass="78944">MPPKRRAQPLDSTLNEQEDDGKPKKRRVSLACDACRAAREKCDGGKPPCGTCLAQARVCSYTPATRKRGVQTGYLRTIELSLAWLFDQIPECEEKLHDFLTNASAGHETRSLLGKGGSGHHLQGLWNESRVRRAVDGLLSDNKISHGELSANDTDVESDRALPRQDNRALTDPTSAGLYDGVMPASYQTGRRETHLETALRLPPEWRHLLRVYATYTHCWLPIVSPNTLNTLAASYESTGATRGPVASRGQISSYAELWAALAVAAFQDGFSAAHERFSDLSPSRIFQIAQSLIPPYDEDCDIHHINALMMQAMVFIGRGETMTASRFLGKAARLLRQIRLEGSLLASAADATAAQYDVSSIACSFLNILTSLAFNQAPTANLGGPSASVSGVTVKCAELEQSWQCLPFVSTFSSADAPEQLILDPMRVLVQLHALVSTLSNAVTSPARGSDMSRPIGPEDLVQKLDPRFSFCNSLVSSGSTPALPAAYLVKLVFHTANVGVTSNLRPSLLSGFNELVHSSFANFGANHSPPIAVLLLQLVQKRVDGEISSGAERMKLHTATETLHMIWKDDAGSEAMFATYTPPTTVVGAVSQEKKSPQKAMTSLCTISDSDFVRCQERASPPVQVGGFGLQPSAERSARQPHFGYASAVPSNAPLSDAGPFADPIGGLADDHVKFHGDLCTSQNFDHDAVFDDLGSAGHVNNAVNAYFTSNFGFALDRHAAEIFKDDFGV</sequence>
<keyword evidence="2" id="KW-0539">Nucleus</keyword>
<dbReference type="CDD" id="cd12148">
    <property type="entry name" value="fungal_TF_MHR"/>
    <property type="match status" value="1"/>
</dbReference>
<dbReference type="Pfam" id="PF04082">
    <property type="entry name" value="Fungal_trans"/>
    <property type="match status" value="1"/>
</dbReference>
<dbReference type="PROSITE" id="PS50048">
    <property type="entry name" value="ZN2_CY6_FUNGAL_2"/>
    <property type="match status" value="1"/>
</dbReference>
<dbReference type="SMART" id="SM00066">
    <property type="entry name" value="GAL4"/>
    <property type="match status" value="1"/>
</dbReference>
<dbReference type="OrthoDB" id="3364175at2759"/>
<protein>
    <submittedName>
        <fullName evidence="5">Activator</fullName>
    </submittedName>
</protein>
<dbReference type="GO" id="GO:0006351">
    <property type="term" value="P:DNA-templated transcription"/>
    <property type="evidence" value="ECO:0007669"/>
    <property type="project" value="InterPro"/>
</dbReference>
<accession>A0A168ASL4</accession>
<feature type="region of interest" description="Disordered" evidence="3">
    <location>
        <begin position="1"/>
        <end position="25"/>
    </location>
</feature>
<name>A0A168ASL4_9HYPO</name>
<proteinExistence type="predicted"/>
<reference evidence="5 6" key="1">
    <citation type="journal article" date="2016" name="Genome Biol. Evol.">
        <title>Divergent and convergent evolution of fungal pathogenicity.</title>
        <authorList>
            <person name="Shang Y."/>
            <person name="Xiao G."/>
            <person name="Zheng P."/>
            <person name="Cen K."/>
            <person name="Zhan S."/>
            <person name="Wang C."/>
        </authorList>
    </citation>
    <scope>NUCLEOTIDE SEQUENCE [LARGE SCALE GENOMIC DNA]</scope>
    <source>
        <strain evidence="5 6">RCEF 2490</strain>
    </source>
</reference>
<dbReference type="InterPro" id="IPR001138">
    <property type="entry name" value="Zn2Cys6_DnaBD"/>
</dbReference>
<dbReference type="InterPro" id="IPR007219">
    <property type="entry name" value="XnlR_reg_dom"/>
</dbReference>
<evidence type="ECO:0000313" key="6">
    <source>
        <dbReference type="Proteomes" id="UP000078544"/>
    </source>
</evidence>
<dbReference type="InterPro" id="IPR036864">
    <property type="entry name" value="Zn2-C6_fun-type_DNA-bd_sf"/>
</dbReference>
<evidence type="ECO:0000259" key="4">
    <source>
        <dbReference type="PROSITE" id="PS50048"/>
    </source>
</evidence>
<dbReference type="PANTHER" id="PTHR47655:SF2">
    <property type="entry name" value="QUINIC ACID UTILIZATION ACTIVATOR"/>
    <property type="match status" value="1"/>
</dbReference>
<dbReference type="SUPFAM" id="SSF57701">
    <property type="entry name" value="Zn2/Cys6 DNA-binding domain"/>
    <property type="match status" value="1"/>
</dbReference>
<dbReference type="PROSITE" id="PS00463">
    <property type="entry name" value="ZN2_CY6_FUNGAL_1"/>
    <property type="match status" value="1"/>
</dbReference>
<evidence type="ECO:0000313" key="5">
    <source>
        <dbReference type="EMBL" id="KZZ94294.1"/>
    </source>
</evidence>
<dbReference type="CDD" id="cd00067">
    <property type="entry name" value="GAL4"/>
    <property type="match status" value="1"/>
</dbReference>
<evidence type="ECO:0000256" key="3">
    <source>
        <dbReference type="SAM" id="MobiDB-lite"/>
    </source>
</evidence>
<comment type="caution">
    <text evidence="5">The sequence shown here is derived from an EMBL/GenBank/DDBJ whole genome shotgun (WGS) entry which is preliminary data.</text>
</comment>
<dbReference type="GO" id="GO:0008270">
    <property type="term" value="F:zinc ion binding"/>
    <property type="evidence" value="ECO:0007669"/>
    <property type="project" value="InterPro"/>
</dbReference>
<feature type="domain" description="Zn(2)-C6 fungal-type" evidence="4">
    <location>
        <begin position="31"/>
        <end position="61"/>
    </location>
</feature>
<dbReference type="GO" id="GO:0003677">
    <property type="term" value="F:DNA binding"/>
    <property type="evidence" value="ECO:0007669"/>
    <property type="project" value="InterPro"/>
</dbReference>
<keyword evidence="6" id="KW-1185">Reference proteome</keyword>
<dbReference type="PANTHER" id="PTHR47655">
    <property type="entry name" value="QUINIC ACID UTILIZATION ACTIVATOR"/>
    <property type="match status" value="1"/>
</dbReference>
<dbReference type="Proteomes" id="UP000078544">
    <property type="component" value="Unassembled WGS sequence"/>
</dbReference>
<dbReference type="EMBL" id="AZGY01000011">
    <property type="protein sequence ID" value="KZZ94294.1"/>
    <property type="molecule type" value="Genomic_DNA"/>
</dbReference>
<dbReference type="Gene3D" id="4.10.240.10">
    <property type="entry name" value="Zn(2)-C6 fungal-type DNA-binding domain"/>
    <property type="match status" value="1"/>
</dbReference>
<dbReference type="AlphaFoldDB" id="A0A168ASL4"/>
<evidence type="ECO:0000256" key="2">
    <source>
        <dbReference type="ARBA" id="ARBA00023242"/>
    </source>
</evidence>
<feature type="compositionally biased region" description="Basic and acidic residues" evidence="3">
    <location>
        <begin position="157"/>
        <end position="169"/>
    </location>
</feature>
<feature type="region of interest" description="Disordered" evidence="3">
    <location>
        <begin position="146"/>
        <end position="175"/>
    </location>
</feature>